<proteinExistence type="inferred from homology"/>
<dbReference type="InterPro" id="IPR036907">
    <property type="entry name" value="5'-Nucleotdase_C_sf"/>
</dbReference>
<dbReference type="GO" id="GO:0009166">
    <property type="term" value="P:nucleotide catabolic process"/>
    <property type="evidence" value="ECO:0007669"/>
    <property type="project" value="InterPro"/>
</dbReference>
<dbReference type="KEGG" id="lji:ELX58_02760"/>
<dbReference type="GO" id="GO:0008768">
    <property type="term" value="F:UDP-sugar diphosphatase activity"/>
    <property type="evidence" value="ECO:0007669"/>
    <property type="project" value="TreeGrafter"/>
</dbReference>
<evidence type="ECO:0000313" key="3">
    <source>
        <dbReference type="EMBL" id="QBP18083.1"/>
    </source>
</evidence>
<evidence type="ECO:0000259" key="2">
    <source>
        <dbReference type="Pfam" id="PF00149"/>
    </source>
</evidence>
<dbReference type="PRINTS" id="PR01607">
    <property type="entry name" value="APYRASEFAMLY"/>
</dbReference>
<dbReference type="AlphaFoldDB" id="A0A4P6ZKJ7"/>
<accession>A0A4P6ZKJ7</accession>
<keyword evidence="1" id="KW-0547">Nucleotide-binding</keyword>
<gene>
    <name evidence="3" type="ORF">ELX58_02760</name>
</gene>
<dbReference type="GO" id="GO:0030288">
    <property type="term" value="C:outer membrane-bounded periplasmic space"/>
    <property type="evidence" value="ECO:0007669"/>
    <property type="project" value="TreeGrafter"/>
</dbReference>
<comment type="similarity">
    <text evidence="1">Belongs to the 5'-nucleotidase family.</text>
</comment>
<dbReference type="InterPro" id="IPR006179">
    <property type="entry name" value="5_nucleotidase/apyrase"/>
</dbReference>
<dbReference type="InterPro" id="IPR004843">
    <property type="entry name" value="Calcineurin-like_PHP"/>
</dbReference>
<dbReference type="SUPFAM" id="SSF55816">
    <property type="entry name" value="5'-nucleotidase (syn. UDP-sugar hydrolase), C-terminal domain"/>
    <property type="match status" value="1"/>
</dbReference>
<feature type="domain" description="Calcineurin-like phosphoesterase" evidence="2">
    <location>
        <begin position="7"/>
        <end position="206"/>
    </location>
</feature>
<dbReference type="SUPFAM" id="SSF56300">
    <property type="entry name" value="Metallo-dependent phosphatases"/>
    <property type="match status" value="1"/>
</dbReference>
<dbReference type="PANTHER" id="PTHR11575">
    <property type="entry name" value="5'-NUCLEOTIDASE-RELATED"/>
    <property type="match status" value="1"/>
</dbReference>
<dbReference type="PIRSF" id="PIRSF036361">
    <property type="entry name" value="YunD"/>
    <property type="match status" value="1"/>
</dbReference>
<keyword evidence="4" id="KW-1185">Reference proteome</keyword>
<keyword evidence="1" id="KW-0378">Hydrolase</keyword>
<dbReference type="Gene3D" id="3.60.21.10">
    <property type="match status" value="1"/>
</dbReference>
<evidence type="ECO:0000256" key="1">
    <source>
        <dbReference type="RuleBase" id="RU362119"/>
    </source>
</evidence>
<dbReference type="GO" id="GO:0008253">
    <property type="term" value="F:5'-nucleotidase activity"/>
    <property type="evidence" value="ECO:0007669"/>
    <property type="project" value="TreeGrafter"/>
</dbReference>
<dbReference type="RefSeq" id="WP_133441640.1">
    <property type="nucleotide sequence ID" value="NZ_CP034726.1"/>
</dbReference>
<protein>
    <submittedName>
        <fullName evidence="3">Bifunctional metallophosphatase/5'-nucleotidase</fullName>
    </submittedName>
</protein>
<dbReference type="Gene3D" id="3.90.780.10">
    <property type="entry name" value="5'-Nucleotidase, C-terminal domain"/>
    <property type="match status" value="1"/>
</dbReference>
<organism evidence="3 4">
    <name type="scientific">Acetilactobacillus jinshanensis</name>
    <dbReference type="NCBI Taxonomy" id="1720083"/>
    <lineage>
        <taxon>Bacteria</taxon>
        <taxon>Bacillati</taxon>
        <taxon>Bacillota</taxon>
        <taxon>Bacilli</taxon>
        <taxon>Lactobacillales</taxon>
        <taxon>Lactobacillaceae</taxon>
        <taxon>Acetilactobacillus</taxon>
    </lineage>
</organism>
<dbReference type="Pfam" id="PF00149">
    <property type="entry name" value="Metallophos"/>
    <property type="match status" value="1"/>
</dbReference>
<dbReference type="InterPro" id="IPR011240">
    <property type="entry name" value="Pesterase_YunD"/>
</dbReference>
<dbReference type="CDD" id="cd00845">
    <property type="entry name" value="MPP_UshA_N_like"/>
    <property type="match status" value="1"/>
</dbReference>
<dbReference type="OrthoDB" id="9793179at2"/>
<reference evidence="4" key="1">
    <citation type="submission" date="2018-12" db="EMBL/GenBank/DDBJ databases">
        <title>A new species of lactobacillus.</title>
        <authorList>
            <person name="Jian Y."/>
            <person name="Xin L."/>
            <person name="Hong Z.J."/>
            <person name="Ming L.Z."/>
            <person name="Hong X.Z."/>
        </authorList>
    </citation>
    <scope>NUCLEOTIDE SEQUENCE [LARGE SCALE GENOMIC DNA]</scope>
    <source>
        <strain evidence="4">HSLZ-75</strain>
    </source>
</reference>
<dbReference type="GO" id="GO:0000166">
    <property type="term" value="F:nucleotide binding"/>
    <property type="evidence" value="ECO:0007669"/>
    <property type="project" value="UniProtKB-KW"/>
</dbReference>
<evidence type="ECO:0000313" key="4">
    <source>
        <dbReference type="Proteomes" id="UP000294321"/>
    </source>
</evidence>
<dbReference type="EMBL" id="CP034726">
    <property type="protein sequence ID" value="QBP18083.1"/>
    <property type="molecule type" value="Genomic_DNA"/>
</dbReference>
<name>A0A4P6ZKJ7_9LACO</name>
<sequence>MTEKIAFLHTNDLHSHFENWPKVRHYLLDKRAQLRKQGYQVYTVDVGDAIDRWHPLTDATDGQANIQQLNRIHYTAATIGNNEGLNNPHHVLDHLYDHANFPVILDNLYDTKTNQRPKWSQFDKVVKTKQGTRIMFVGLTVPYENGYKFLNWRATDYKKTVPKILNKVKGKYDFLVLLSHLGVDRDRYIAKHYPEFNLIVGGHTHHLFPRGEKDNNSLLVAAKKYGYYVGCATFELQNHKIVNEKATTVRTADLPSQKGDYAEIKDYMDRGNQLLTDYKVAEIPETLHAKLKEPANINTVGLKAIMEATHTHAAMISTGMFLNSIPKGIVNMRQIHNCLPHSIFPMSSLMTGQSLWMLVKEVNKSRSFLSRYPMKGMGFRGKIFGYVRFAGIKYDPKTEIVYYCGKPVIPSKLYKIGMLDHYMFIPFFPVISIMGHNHIFHDKFLRVIFAEYLHRHYPLK</sequence>
<dbReference type="Proteomes" id="UP000294321">
    <property type="component" value="Chromosome"/>
</dbReference>
<dbReference type="InterPro" id="IPR029052">
    <property type="entry name" value="Metallo-depent_PP-like"/>
</dbReference>
<dbReference type="PANTHER" id="PTHR11575:SF23">
    <property type="entry name" value="5-NUCLEOTIDASE FAMILY PROTEIN"/>
    <property type="match status" value="1"/>
</dbReference>